<protein>
    <submittedName>
        <fullName evidence="7">Cobalt ABC transporter, inner membrane subunit CbiQ</fullName>
    </submittedName>
</protein>
<evidence type="ECO:0000256" key="1">
    <source>
        <dbReference type="ARBA" id="ARBA00004651"/>
    </source>
</evidence>
<evidence type="ECO:0000256" key="2">
    <source>
        <dbReference type="ARBA" id="ARBA00022475"/>
    </source>
</evidence>
<comment type="subcellular location">
    <subcellularLocation>
        <location evidence="1">Cell membrane</location>
        <topology evidence="1">Multi-pass membrane protein</topology>
    </subcellularLocation>
</comment>
<dbReference type="InterPro" id="IPR012809">
    <property type="entry name" value="ECF_CbiQ"/>
</dbReference>
<dbReference type="EMBL" id="CP001687">
    <property type="protein sequence ID" value="ACV10350.1"/>
    <property type="molecule type" value="Genomic_DNA"/>
</dbReference>
<proteinExistence type="predicted"/>
<keyword evidence="4 6" id="KW-1133">Transmembrane helix</keyword>
<feature type="transmembrane region" description="Helical" evidence="6">
    <location>
        <begin position="63"/>
        <end position="80"/>
    </location>
</feature>
<evidence type="ECO:0000313" key="8">
    <source>
        <dbReference type="Proteomes" id="UP000002071"/>
    </source>
</evidence>
<dbReference type="InterPro" id="IPR003339">
    <property type="entry name" value="ABC/ECF_trnsptr_transmembrane"/>
</dbReference>
<evidence type="ECO:0000256" key="3">
    <source>
        <dbReference type="ARBA" id="ARBA00022692"/>
    </source>
</evidence>
<dbReference type="RefSeq" id="WP_012795227.1">
    <property type="nucleotide sequence ID" value="NC_013158.1"/>
</dbReference>
<dbReference type="STRING" id="519442.Huta_0162"/>
<feature type="transmembrane region" description="Helical" evidence="6">
    <location>
        <begin position="244"/>
        <end position="263"/>
    </location>
</feature>
<gene>
    <name evidence="7" type="ordered locus">Huta_0162</name>
</gene>
<dbReference type="HOGENOM" id="CLU_056469_1_3_2"/>
<keyword evidence="2" id="KW-1003">Cell membrane</keyword>
<sequence>MTRADPVSRSAGTLTDRTRGLLADERVADRRGWLQAVHPVLKLLGVLALLVVTVTFDRPGPPAAMLALSVLAAVLSRVPLGTHALRTGVPMAVSLLIVAPQAVLVPGATLAGPVTLSGAAYVATFTLRVGASVSLLGLLLSTTRFAALVGALRTLRVPRTVVTLLAITYRYLLVVFEELSRLVLARRSRRIRSATLRESWREAGSLLGTFLLRALDRGERVGRAARSRGGTAGRAYARQHAIGLPDAAFAFIVFATVAAGVLLA</sequence>
<dbReference type="OrthoDB" id="51610at2157"/>
<dbReference type="GO" id="GO:0006824">
    <property type="term" value="P:cobalt ion transport"/>
    <property type="evidence" value="ECO:0007669"/>
    <property type="project" value="InterPro"/>
</dbReference>
<evidence type="ECO:0000256" key="6">
    <source>
        <dbReference type="SAM" id="Phobius"/>
    </source>
</evidence>
<name>C7NP59_HALUD</name>
<dbReference type="AlphaFoldDB" id="C7NP59"/>
<keyword evidence="3 6" id="KW-0812">Transmembrane</keyword>
<evidence type="ECO:0000256" key="4">
    <source>
        <dbReference type="ARBA" id="ARBA00022989"/>
    </source>
</evidence>
<dbReference type="PANTHER" id="PTHR34857:SF2">
    <property type="entry name" value="SLL0384 PROTEIN"/>
    <property type="match status" value="1"/>
</dbReference>
<dbReference type="Pfam" id="PF02361">
    <property type="entry name" value="CbiQ"/>
    <property type="match status" value="1"/>
</dbReference>
<evidence type="ECO:0000313" key="7">
    <source>
        <dbReference type="EMBL" id="ACV10350.1"/>
    </source>
</evidence>
<organism evidence="7 8">
    <name type="scientific">Halorhabdus utahensis (strain DSM 12940 / JCM 11049 / AX-2)</name>
    <dbReference type="NCBI Taxonomy" id="519442"/>
    <lineage>
        <taxon>Archaea</taxon>
        <taxon>Methanobacteriati</taxon>
        <taxon>Methanobacteriota</taxon>
        <taxon>Stenosarchaea group</taxon>
        <taxon>Halobacteria</taxon>
        <taxon>Halobacteriales</taxon>
        <taxon>Haloarculaceae</taxon>
        <taxon>Halorhabdus</taxon>
    </lineage>
</organism>
<dbReference type="Proteomes" id="UP000002071">
    <property type="component" value="Chromosome"/>
</dbReference>
<dbReference type="GO" id="GO:0043190">
    <property type="term" value="C:ATP-binding cassette (ABC) transporter complex"/>
    <property type="evidence" value="ECO:0007669"/>
    <property type="project" value="InterPro"/>
</dbReference>
<feature type="transmembrane region" description="Helical" evidence="6">
    <location>
        <begin position="119"/>
        <end position="141"/>
    </location>
</feature>
<dbReference type="eggNOG" id="arCOG02250">
    <property type="taxonomic scope" value="Archaea"/>
</dbReference>
<keyword evidence="5 6" id="KW-0472">Membrane</keyword>
<feature type="transmembrane region" description="Helical" evidence="6">
    <location>
        <begin position="36"/>
        <end position="56"/>
    </location>
</feature>
<feature type="transmembrane region" description="Helical" evidence="6">
    <location>
        <begin position="92"/>
        <end position="112"/>
    </location>
</feature>
<accession>C7NP59</accession>
<dbReference type="CDD" id="cd16914">
    <property type="entry name" value="EcfT"/>
    <property type="match status" value="1"/>
</dbReference>
<reference evidence="7 8" key="1">
    <citation type="journal article" date="2009" name="Stand. Genomic Sci.">
        <title>Complete genome sequence of Halorhabdus utahensis type strain (AX-2).</title>
        <authorList>
            <person name="Anderson I."/>
            <person name="Tindall B.J."/>
            <person name="Pomrenke H."/>
            <person name="Goker M."/>
            <person name="Lapidus A."/>
            <person name="Nolan M."/>
            <person name="Copeland A."/>
            <person name="Glavina Del Rio T."/>
            <person name="Chen F."/>
            <person name="Tice H."/>
            <person name="Cheng J.F."/>
            <person name="Lucas S."/>
            <person name="Chertkov O."/>
            <person name="Bruce D."/>
            <person name="Brettin T."/>
            <person name="Detter J.C."/>
            <person name="Han C."/>
            <person name="Goodwin L."/>
            <person name="Land M."/>
            <person name="Hauser L."/>
            <person name="Chang Y.J."/>
            <person name="Jeffries C.D."/>
            <person name="Pitluck S."/>
            <person name="Pati A."/>
            <person name="Mavromatis K."/>
            <person name="Ivanova N."/>
            <person name="Ovchinnikova G."/>
            <person name="Chen A."/>
            <person name="Palaniappan K."/>
            <person name="Chain P."/>
            <person name="Rohde M."/>
            <person name="Bristow J."/>
            <person name="Eisen J.A."/>
            <person name="Markowitz V."/>
            <person name="Hugenholtz P."/>
            <person name="Kyrpides N.C."/>
            <person name="Klenk H.P."/>
        </authorList>
    </citation>
    <scope>NUCLEOTIDE SEQUENCE [LARGE SCALE GENOMIC DNA]</scope>
    <source>
        <strain evidence="8">DSM 12940 / JCM 11049 / AX-2</strain>
    </source>
</reference>
<dbReference type="PANTHER" id="PTHR34857">
    <property type="entry name" value="SLL0384 PROTEIN"/>
    <property type="match status" value="1"/>
</dbReference>
<keyword evidence="8" id="KW-1185">Reference proteome</keyword>
<dbReference type="InterPro" id="IPR051611">
    <property type="entry name" value="ECF_transporter_component"/>
</dbReference>
<dbReference type="NCBIfam" id="TIGR02454">
    <property type="entry name" value="ECF_T_CbiQ"/>
    <property type="match status" value="1"/>
</dbReference>
<dbReference type="GeneID" id="8382424"/>
<dbReference type="KEGG" id="hut:Huta_0162"/>
<evidence type="ECO:0000256" key="5">
    <source>
        <dbReference type="ARBA" id="ARBA00023136"/>
    </source>
</evidence>